<name>A0A6C0RBU5_9BACT</name>
<dbReference type="Proteomes" id="UP000474630">
    <property type="component" value="Chromosome"/>
</dbReference>
<sequence>MHKIFFIILLIGLFSACIEVVDLDVEETPHELVVNCFFTEGQPFVVNVSRLAAYPDLTDRNLEDATVSIYENDILKGTLKHTENGIYTRNSISPTYGNMYSIKVDVSGYPTATASDTIPEKVSIQECNYRQNAGVDEEGDPYGEIITSFTDHPNVKYYSIQIYSRWEKPLYDQNGYPAGSEVIWYPIEQTSFDPVIIAEGITKNDYCSYFVFNDALFFNRN</sequence>
<dbReference type="AlphaFoldDB" id="A0A6C0RBU5"/>
<evidence type="ECO:0000313" key="1">
    <source>
        <dbReference type="EMBL" id="QIA06651.1"/>
    </source>
</evidence>
<dbReference type="PROSITE" id="PS51257">
    <property type="entry name" value="PROKAR_LIPOPROTEIN"/>
    <property type="match status" value="1"/>
</dbReference>
<keyword evidence="2" id="KW-1185">Reference proteome</keyword>
<dbReference type="RefSeq" id="WP_163344581.1">
    <property type="nucleotide sequence ID" value="NZ_CP048409.1"/>
</dbReference>
<reference evidence="1 2" key="1">
    <citation type="submission" date="2020-02" db="EMBL/GenBank/DDBJ databases">
        <title>Genome sequencing for Draconibacterium sp. strain M1.</title>
        <authorList>
            <person name="Park S.-J."/>
        </authorList>
    </citation>
    <scope>NUCLEOTIDE SEQUENCE [LARGE SCALE GENOMIC DNA]</scope>
    <source>
        <strain evidence="1 2">M1</strain>
    </source>
</reference>
<dbReference type="EMBL" id="CP048409">
    <property type="protein sequence ID" value="QIA06651.1"/>
    <property type="molecule type" value="Genomic_DNA"/>
</dbReference>
<proteinExistence type="predicted"/>
<dbReference type="KEGG" id="drc:G0Q07_02405"/>
<evidence type="ECO:0000313" key="2">
    <source>
        <dbReference type="Proteomes" id="UP000474630"/>
    </source>
</evidence>
<protein>
    <submittedName>
        <fullName evidence="1">DUF4249 family protein</fullName>
    </submittedName>
</protein>
<accession>A0A6C0RBU5</accession>
<gene>
    <name evidence="1" type="ORF">G0Q07_02405</name>
</gene>
<organism evidence="1 2">
    <name type="scientific">Draconibacterium halophilum</name>
    <dbReference type="NCBI Taxonomy" id="2706887"/>
    <lineage>
        <taxon>Bacteria</taxon>
        <taxon>Pseudomonadati</taxon>
        <taxon>Bacteroidota</taxon>
        <taxon>Bacteroidia</taxon>
        <taxon>Marinilabiliales</taxon>
        <taxon>Prolixibacteraceae</taxon>
        <taxon>Draconibacterium</taxon>
    </lineage>
</organism>